<protein>
    <submittedName>
        <fullName evidence="1">Uncharacterized protein</fullName>
    </submittedName>
</protein>
<sequence length="130" mass="14034">MTSPIDLASLPLPDAVEVLDYETILSALKQVMVALLPDAADELQLESSAILKVLQVCAMRELLLRARVNDSVRAVMLATATGADLDGLVAMLGGSARSSSRRTSTPCRLCRRCWRPTPPCAAGRRCPWRA</sequence>
<organism evidence="1 2">
    <name type="scientific">Paracoccus haematequi</name>
    <dbReference type="NCBI Taxonomy" id="2491866"/>
    <lineage>
        <taxon>Bacteria</taxon>
        <taxon>Pseudomonadati</taxon>
        <taxon>Pseudomonadota</taxon>
        <taxon>Alphaproteobacteria</taxon>
        <taxon>Rhodobacterales</taxon>
        <taxon>Paracoccaceae</taxon>
        <taxon>Paracoccus</taxon>
    </lineage>
</organism>
<dbReference type="Proteomes" id="UP000270743">
    <property type="component" value="Unassembled WGS sequence"/>
</dbReference>
<accession>A0A3S4GRN2</accession>
<dbReference type="EMBL" id="UZWE01000033">
    <property type="protein sequence ID" value="VDS09248.1"/>
    <property type="molecule type" value="Genomic_DNA"/>
</dbReference>
<proteinExistence type="predicted"/>
<gene>
    <name evidence="1" type="ORF">PARHAE_02440</name>
</gene>
<evidence type="ECO:0000313" key="2">
    <source>
        <dbReference type="Proteomes" id="UP000270743"/>
    </source>
</evidence>
<keyword evidence="2" id="KW-1185">Reference proteome</keyword>
<evidence type="ECO:0000313" key="1">
    <source>
        <dbReference type="EMBL" id="VDS09248.1"/>
    </source>
</evidence>
<name>A0A3S4GRN2_9RHOB</name>
<dbReference type="RefSeq" id="WP_126154898.1">
    <property type="nucleotide sequence ID" value="NZ_UZWE01000033.1"/>
</dbReference>
<dbReference type="AlphaFoldDB" id="A0A3S4GRN2"/>
<reference evidence="1 2" key="1">
    <citation type="submission" date="2018-12" db="EMBL/GenBank/DDBJ databases">
        <authorList>
            <person name="Criscuolo A."/>
        </authorList>
    </citation>
    <scope>NUCLEOTIDE SEQUENCE [LARGE SCALE GENOMIC DNA]</scope>
    <source>
        <strain evidence="1">ACIP1116241</strain>
    </source>
</reference>
<dbReference type="OrthoDB" id="9793802at2"/>